<proteinExistence type="predicted"/>
<name>T1GAK1_MEGSC</name>
<keyword evidence="2" id="KW-1185">Reference proteome</keyword>
<dbReference type="AlphaFoldDB" id="T1GAK1"/>
<reference evidence="1" key="2">
    <citation type="submission" date="2015-06" db="UniProtKB">
        <authorList>
            <consortium name="EnsemblMetazoa"/>
        </authorList>
    </citation>
    <scope>IDENTIFICATION</scope>
</reference>
<dbReference type="EMBL" id="CAQQ02101724">
    <property type="status" value="NOT_ANNOTATED_CDS"/>
    <property type="molecule type" value="Genomic_DNA"/>
</dbReference>
<dbReference type="EnsemblMetazoa" id="MESCA000259-RA">
    <property type="protein sequence ID" value="MESCA000259-PA"/>
    <property type="gene ID" value="MESCA000259"/>
</dbReference>
<dbReference type="Proteomes" id="UP000015102">
    <property type="component" value="Unassembled WGS sequence"/>
</dbReference>
<organism evidence="1 2">
    <name type="scientific">Megaselia scalaris</name>
    <name type="common">Humpbacked fly</name>
    <name type="synonym">Phora scalaris</name>
    <dbReference type="NCBI Taxonomy" id="36166"/>
    <lineage>
        <taxon>Eukaryota</taxon>
        <taxon>Metazoa</taxon>
        <taxon>Ecdysozoa</taxon>
        <taxon>Arthropoda</taxon>
        <taxon>Hexapoda</taxon>
        <taxon>Insecta</taxon>
        <taxon>Pterygota</taxon>
        <taxon>Neoptera</taxon>
        <taxon>Endopterygota</taxon>
        <taxon>Diptera</taxon>
        <taxon>Brachycera</taxon>
        <taxon>Muscomorpha</taxon>
        <taxon>Platypezoidea</taxon>
        <taxon>Phoridae</taxon>
        <taxon>Megaseliini</taxon>
        <taxon>Megaselia</taxon>
    </lineage>
</organism>
<protein>
    <submittedName>
        <fullName evidence="1">Uncharacterized protein</fullName>
    </submittedName>
</protein>
<evidence type="ECO:0000313" key="2">
    <source>
        <dbReference type="Proteomes" id="UP000015102"/>
    </source>
</evidence>
<sequence length="108" mass="12449">MADQKFEDFSCTCRNSHAFSTLHYFAAAHFIPLYSMHIALQCNSEPKCIIFLFHPIPFIPNSQSNLKKGTTTKSKSSLSCFFYLIFREGLSFTGTWFCKDRKCEDLDV</sequence>
<evidence type="ECO:0000313" key="1">
    <source>
        <dbReference type="EnsemblMetazoa" id="MESCA000259-PA"/>
    </source>
</evidence>
<dbReference type="EMBL" id="CAQQ02101723">
    <property type="status" value="NOT_ANNOTATED_CDS"/>
    <property type="molecule type" value="Genomic_DNA"/>
</dbReference>
<reference evidence="2" key="1">
    <citation type="submission" date="2013-02" db="EMBL/GenBank/DDBJ databases">
        <authorList>
            <person name="Hughes D."/>
        </authorList>
    </citation>
    <scope>NUCLEOTIDE SEQUENCE</scope>
    <source>
        <strain>Durham</strain>
        <strain evidence="2">NC isolate 2 -- Noor lab</strain>
    </source>
</reference>
<dbReference type="HOGENOM" id="CLU_2199963_0_0_1"/>
<accession>T1GAK1</accession>